<feature type="transmembrane region" description="Helical" evidence="10">
    <location>
        <begin position="62"/>
        <end position="82"/>
    </location>
</feature>
<protein>
    <recommendedName>
        <fullName evidence="2">histidine kinase</fullName>
        <ecNumber evidence="2">2.7.13.3</ecNumber>
    </recommendedName>
</protein>
<evidence type="ECO:0000256" key="4">
    <source>
        <dbReference type="ARBA" id="ARBA00022679"/>
    </source>
</evidence>
<feature type="transmembrane region" description="Helical" evidence="10">
    <location>
        <begin position="156"/>
        <end position="176"/>
    </location>
</feature>
<keyword evidence="10" id="KW-0812">Transmembrane</keyword>
<evidence type="ECO:0000313" key="14">
    <source>
        <dbReference type="Proteomes" id="UP000598775"/>
    </source>
</evidence>
<dbReference type="PANTHER" id="PTHR24421">
    <property type="entry name" value="NITRATE/NITRITE SENSOR PROTEIN NARX-RELATED"/>
    <property type="match status" value="1"/>
</dbReference>
<dbReference type="Pfam" id="PF07730">
    <property type="entry name" value="HisKA_3"/>
    <property type="match status" value="1"/>
</dbReference>
<dbReference type="GO" id="GO:0046983">
    <property type="term" value="F:protein dimerization activity"/>
    <property type="evidence" value="ECO:0007669"/>
    <property type="project" value="InterPro"/>
</dbReference>
<dbReference type="InterPro" id="IPR050482">
    <property type="entry name" value="Sensor_HK_TwoCompSys"/>
</dbReference>
<evidence type="ECO:0000256" key="2">
    <source>
        <dbReference type="ARBA" id="ARBA00012438"/>
    </source>
</evidence>
<keyword evidence="5" id="KW-0547">Nucleotide-binding</keyword>
<dbReference type="InterPro" id="IPR036890">
    <property type="entry name" value="HATPase_C_sf"/>
</dbReference>
<dbReference type="AlphaFoldDB" id="A0A917B7X4"/>
<dbReference type="InterPro" id="IPR003594">
    <property type="entry name" value="HATPase_dom"/>
</dbReference>
<evidence type="ECO:0000259" key="12">
    <source>
        <dbReference type="Pfam" id="PF07730"/>
    </source>
</evidence>
<evidence type="ECO:0000256" key="10">
    <source>
        <dbReference type="SAM" id="Phobius"/>
    </source>
</evidence>
<dbReference type="RefSeq" id="WP_188677240.1">
    <property type="nucleotide sequence ID" value="NZ_BMGP01000003.1"/>
</dbReference>
<keyword evidence="10" id="KW-1133">Transmembrane helix</keyword>
<feature type="transmembrane region" description="Helical" evidence="10">
    <location>
        <begin position="182"/>
        <end position="199"/>
    </location>
</feature>
<keyword evidence="3" id="KW-0597">Phosphoprotein</keyword>
<evidence type="ECO:0000256" key="3">
    <source>
        <dbReference type="ARBA" id="ARBA00022553"/>
    </source>
</evidence>
<dbReference type="PANTHER" id="PTHR24421:SF10">
    <property type="entry name" value="NITRATE_NITRITE SENSOR PROTEIN NARQ"/>
    <property type="match status" value="1"/>
</dbReference>
<name>A0A917B7X4_9MICO</name>
<evidence type="ECO:0000256" key="1">
    <source>
        <dbReference type="ARBA" id="ARBA00000085"/>
    </source>
</evidence>
<evidence type="ECO:0000256" key="6">
    <source>
        <dbReference type="ARBA" id="ARBA00022777"/>
    </source>
</evidence>
<keyword evidence="4" id="KW-0808">Transferase</keyword>
<keyword evidence="6 13" id="KW-0418">Kinase</keyword>
<dbReference type="InterPro" id="IPR011712">
    <property type="entry name" value="Sig_transdc_His_kin_sub3_dim/P"/>
</dbReference>
<dbReference type="SUPFAM" id="SSF55874">
    <property type="entry name" value="ATPase domain of HSP90 chaperone/DNA topoisomerase II/histidine kinase"/>
    <property type="match status" value="1"/>
</dbReference>
<evidence type="ECO:0000256" key="8">
    <source>
        <dbReference type="ARBA" id="ARBA00023012"/>
    </source>
</evidence>
<proteinExistence type="predicted"/>
<comment type="caution">
    <text evidence="13">The sequence shown here is derived from an EMBL/GenBank/DDBJ whole genome shotgun (WGS) entry which is preliminary data.</text>
</comment>
<organism evidence="13 14">
    <name type="scientific">Subtercola lobariae</name>
    <dbReference type="NCBI Taxonomy" id="1588641"/>
    <lineage>
        <taxon>Bacteria</taxon>
        <taxon>Bacillati</taxon>
        <taxon>Actinomycetota</taxon>
        <taxon>Actinomycetes</taxon>
        <taxon>Micrococcales</taxon>
        <taxon>Microbacteriaceae</taxon>
        <taxon>Subtercola</taxon>
    </lineage>
</organism>
<sequence length="471" mass="49798">MAVPDRSVPRRAAADRSAPDRSGFVREPSWPEGPPAWALRRADLGSGRSLQREPRFGPPRALFVWIPVFLSFVVQVPASILVSMHHPEFGAAGALMVLLAIVGPVALIFARRFPGPVVAITAAAACADLVFTPGSGAPYIALAFGIVSAMARGARIWAIISVGSGWVLALIGSVAFGVTWHPARVILTTAGVVIVLFIGESIRTRRDRVVAYQEAYRKRRDDVTQAERERIARELHDVLAHSLSQINVQAGVGLHLIDDHPEKAAEALASIKATSKTALDEVRGVLGFLRSESPRDPADSIAGASSDAALSGDASLSADPSLGAAAPLVPQADLTRLPALVDSVASDDLEVTLVNRLTTDPPPGVQLALYRITQESLTNVTRHAHARRVRVTIDERADDYQLSVIDDGTVGSAGDAARPRGYSTGNGVVGMTERAELLGGHLEAGPMATGGFAVVATVPRRRRSPTFGGRP</sequence>
<dbReference type="EC" id="2.7.13.3" evidence="2"/>
<evidence type="ECO:0000256" key="7">
    <source>
        <dbReference type="ARBA" id="ARBA00022840"/>
    </source>
</evidence>
<feature type="transmembrane region" description="Helical" evidence="10">
    <location>
        <begin position="89"/>
        <end position="110"/>
    </location>
</feature>
<feature type="domain" description="Signal transduction histidine kinase subgroup 3 dimerisation and phosphoacceptor" evidence="12">
    <location>
        <begin position="227"/>
        <end position="292"/>
    </location>
</feature>
<keyword evidence="7" id="KW-0067">ATP-binding</keyword>
<evidence type="ECO:0000256" key="9">
    <source>
        <dbReference type="SAM" id="MobiDB-lite"/>
    </source>
</evidence>
<accession>A0A917B7X4</accession>
<evidence type="ECO:0000256" key="5">
    <source>
        <dbReference type="ARBA" id="ARBA00022741"/>
    </source>
</evidence>
<keyword evidence="14" id="KW-1185">Reference proteome</keyword>
<dbReference type="EMBL" id="BMGP01000003">
    <property type="protein sequence ID" value="GGF25353.1"/>
    <property type="molecule type" value="Genomic_DNA"/>
</dbReference>
<feature type="transmembrane region" description="Helical" evidence="10">
    <location>
        <begin position="116"/>
        <end position="144"/>
    </location>
</feature>
<dbReference type="Pfam" id="PF02518">
    <property type="entry name" value="HATPase_c"/>
    <property type="match status" value="1"/>
</dbReference>
<gene>
    <name evidence="13" type="ORF">GCM10011399_18580</name>
</gene>
<dbReference type="CDD" id="cd16917">
    <property type="entry name" value="HATPase_UhpB-NarQ-NarX-like"/>
    <property type="match status" value="1"/>
</dbReference>
<feature type="region of interest" description="Disordered" evidence="9">
    <location>
        <begin position="1"/>
        <end position="34"/>
    </location>
</feature>
<keyword evidence="10" id="KW-0472">Membrane</keyword>
<dbReference type="GO" id="GO:0005524">
    <property type="term" value="F:ATP binding"/>
    <property type="evidence" value="ECO:0007669"/>
    <property type="project" value="UniProtKB-KW"/>
</dbReference>
<dbReference type="Proteomes" id="UP000598775">
    <property type="component" value="Unassembled WGS sequence"/>
</dbReference>
<feature type="domain" description="Histidine kinase/HSP90-like ATPase" evidence="11">
    <location>
        <begin position="365"/>
        <end position="461"/>
    </location>
</feature>
<evidence type="ECO:0000313" key="13">
    <source>
        <dbReference type="EMBL" id="GGF25353.1"/>
    </source>
</evidence>
<reference evidence="13 14" key="1">
    <citation type="journal article" date="2014" name="Int. J. Syst. Evol. Microbiol.">
        <title>Complete genome sequence of Corynebacterium casei LMG S-19264T (=DSM 44701T), isolated from a smear-ripened cheese.</title>
        <authorList>
            <consortium name="US DOE Joint Genome Institute (JGI-PGF)"/>
            <person name="Walter F."/>
            <person name="Albersmeier A."/>
            <person name="Kalinowski J."/>
            <person name="Ruckert C."/>
        </authorList>
    </citation>
    <scope>NUCLEOTIDE SEQUENCE [LARGE SCALE GENOMIC DNA]</scope>
    <source>
        <strain evidence="13 14">CGMCC 1.12976</strain>
    </source>
</reference>
<comment type="catalytic activity">
    <reaction evidence="1">
        <text>ATP + protein L-histidine = ADP + protein N-phospho-L-histidine.</text>
        <dbReference type="EC" id="2.7.13.3"/>
    </reaction>
</comment>
<dbReference type="Gene3D" id="3.30.565.10">
    <property type="entry name" value="Histidine kinase-like ATPase, C-terminal domain"/>
    <property type="match status" value="1"/>
</dbReference>
<dbReference type="GO" id="GO:0016020">
    <property type="term" value="C:membrane"/>
    <property type="evidence" value="ECO:0007669"/>
    <property type="project" value="InterPro"/>
</dbReference>
<dbReference type="Gene3D" id="1.20.5.1930">
    <property type="match status" value="1"/>
</dbReference>
<keyword evidence="8" id="KW-0902">Two-component regulatory system</keyword>
<dbReference type="GO" id="GO:0000155">
    <property type="term" value="F:phosphorelay sensor kinase activity"/>
    <property type="evidence" value="ECO:0007669"/>
    <property type="project" value="InterPro"/>
</dbReference>
<evidence type="ECO:0000259" key="11">
    <source>
        <dbReference type="Pfam" id="PF02518"/>
    </source>
</evidence>